<organism evidence="1 2">
    <name type="scientific">Streblomastix strix</name>
    <dbReference type="NCBI Taxonomy" id="222440"/>
    <lineage>
        <taxon>Eukaryota</taxon>
        <taxon>Metamonada</taxon>
        <taxon>Preaxostyla</taxon>
        <taxon>Oxymonadida</taxon>
        <taxon>Streblomastigidae</taxon>
        <taxon>Streblomastix</taxon>
    </lineage>
</organism>
<evidence type="ECO:0000313" key="1">
    <source>
        <dbReference type="EMBL" id="KAA6382934.1"/>
    </source>
</evidence>
<dbReference type="Proteomes" id="UP000324800">
    <property type="component" value="Unassembled WGS sequence"/>
</dbReference>
<dbReference type="AlphaFoldDB" id="A0A5J4VKD4"/>
<evidence type="ECO:0000313" key="2">
    <source>
        <dbReference type="Proteomes" id="UP000324800"/>
    </source>
</evidence>
<dbReference type="EMBL" id="SNRW01006507">
    <property type="protein sequence ID" value="KAA6382934.1"/>
    <property type="molecule type" value="Genomic_DNA"/>
</dbReference>
<sequence>MATSSKENHSFTGISSKDTNQRSNELFNEFLQLTGGSKQLIEDVRSSWRTQSKRYAHELPRMPLLKKLELQKISFSRETAKVNSEEEIWHLDSLQHYLRTISKRHNLQNQVILAAYMSFLLLEITCNCHNAAHTSNNYIVMLEFKVNFKQLKFEQQHSLNSLNLDLPRQKLTYGRDIQDHLIMQEDITINPITIMLRNFSKTFKEVSQCLGKLLRL</sequence>
<reference evidence="1 2" key="1">
    <citation type="submission" date="2019-03" db="EMBL/GenBank/DDBJ databases">
        <title>Single cell metagenomics reveals metabolic interactions within the superorganism composed of flagellate Streblomastix strix and complex community of Bacteroidetes bacteria on its surface.</title>
        <authorList>
            <person name="Treitli S.C."/>
            <person name="Kolisko M."/>
            <person name="Husnik F."/>
            <person name="Keeling P."/>
            <person name="Hampl V."/>
        </authorList>
    </citation>
    <scope>NUCLEOTIDE SEQUENCE [LARGE SCALE GENOMIC DNA]</scope>
    <source>
        <strain evidence="1">ST1C</strain>
    </source>
</reference>
<name>A0A5J4VKD4_9EUKA</name>
<protein>
    <submittedName>
        <fullName evidence="1">Uncharacterized protein</fullName>
    </submittedName>
</protein>
<gene>
    <name evidence="1" type="ORF">EZS28_021538</name>
</gene>
<accession>A0A5J4VKD4</accession>
<proteinExistence type="predicted"/>
<comment type="caution">
    <text evidence="1">The sequence shown here is derived from an EMBL/GenBank/DDBJ whole genome shotgun (WGS) entry which is preliminary data.</text>
</comment>